<comment type="caution">
    <text evidence="8">The sequence shown here is derived from an EMBL/GenBank/DDBJ whole genome shotgun (WGS) entry which is preliminary data.</text>
</comment>
<dbReference type="GO" id="GO:0005886">
    <property type="term" value="C:plasma membrane"/>
    <property type="evidence" value="ECO:0007669"/>
    <property type="project" value="UniProtKB-SubCell"/>
</dbReference>
<evidence type="ECO:0000256" key="7">
    <source>
        <dbReference type="ARBA" id="ARBA00023136"/>
    </source>
</evidence>
<dbReference type="PANTHER" id="PTHR30574:SF1">
    <property type="entry name" value="SULPHUR TRANSPORT DOMAIN-CONTAINING PROTEIN"/>
    <property type="match status" value="1"/>
</dbReference>
<keyword evidence="5" id="KW-0812">Transmembrane</keyword>
<proteinExistence type="predicted"/>
<evidence type="ECO:0000313" key="9">
    <source>
        <dbReference type="Proteomes" id="UP000075230"/>
    </source>
</evidence>
<evidence type="ECO:0000256" key="6">
    <source>
        <dbReference type="ARBA" id="ARBA00022989"/>
    </source>
</evidence>
<sequence>MSTMTDLLPSTITGGLFGAALTVSGVYLPPTIISQMQLQDFHMLSVFLTASSTSAVAIFLYERLIQRPLSRRPPSSIGWLGAYDGNVIGGAMVGAGMTLTGACPGTVLVQVGTGVSSGRYVLLGGLLGGLLYASVARVLGRQPGASCAATTGKTDNSLPWKLRISPRTAMMGFQMMCFSLIVAVKYLAPRHAPAAVDPIVGGILIGLAQLVSLFMTKAPVGVSTSYEDIGRWVWSSINGGASVEPVLSRKQKPALPLTKSVCFAGGILVSSYLISRMVPELARVDALSIAPLRGVLGGLVMVFGARVAGGCTSGHGISGMSMLGTSSIITVTSMFAAGIGLAFGLAA</sequence>
<evidence type="ECO:0000256" key="4">
    <source>
        <dbReference type="ARBA" id="ARBA00022519"/>
    </source>
</evidence>
<keyword evidence="3" id="KW-1003">Cell membrane</keyword>
<organism evidence="8 9">
    <name type="scientific">Aspergillus kawachii</name>
    <name type="common">White koji mold</name>
    <name type="synonym">Aspergillus awamori var. kawachi</name>
    <dbReference type="NCBI Taxonomy" id="1069201"/>
    <lineage>
        <taxon>Eukaryota</taxon>
        <taxon>Fungi</taxon>
        <taxon>Dikarya</taxon>
        <taxon>Ascomycota</taxon>
        <taxon>Pezizomycotina</taxon>
        <taxon>Eurotiomycetes</taxon>
        <taxon>Eurotiomycetidae</taxon>
        <taxon>Eurotiales</taxon>
        <taxon>Aspergillaceae</taxon>
        <taxon>Aspergillus</taxon>
        <taxon>Aspergillus subgen. Circumdati</taxon>
    </lineage>
</organism>
<evidence type="ECO:0000256" key="3">
    <source>
        <dbReference type="ARBA" id="ARBA00022475"/>
    </source>
</evidence>
<accession>A0A146G2U0</accession>
<protein>
    <submittedName>
        <fullName evidence="8">YeeE/YedE family protein</fullName>
    </submittedName>
</protein>
<evidence type="ECO:0000256" key="5">
    <source>
        <dbReference type="ARBA" id="ARBA00022692"/>
    </source>
</evidence>
<evidence type="ECO:0000313" key="8">
    <source>
        <dbReference type="EMBL" id="GAT31382.1"/>
    </source>
</evidence>
<dbReference type="PANTHER" id="PTHR30574">
    <property type="entry name" value="INNER MEMBRANE PROTEIN YEDE"/>
    <property type="match status" value="1"/>
</dbReference>
<dbReference type="AlphaFoldDB" id="A0A146G2U0"/>
<dbReference type="InterPro" id="IPR007272">
    <property type="entry name" value="Sulf_transp_TsuA/YedE"/>
</dbReference>
<dbReference type="EMBL" id="BCWF01000043">
    <property type="protein sequence ID" value="GAT31382.1"/>
    <property type="molecule type" value="Genomic_DNA"/>
</dbReference>
<evidence type="ECO:0000256" key="1">
    <source>
        <dbReference type="ARBA" id="ARBA00004429"/>
    </source>
</evidence>
<keyword evidence="2" id="KW-0813">Transport</keyword>
<dbReference type="Pfam" id="PF04143">
    <property type="entry name" value="Sulf_transp"/>
    <property type="match status" value="1"/>
</dbReference>
<reference evidence="9" key="2">
    <citation type="submission" date="2016-02" db="EMBL/GenBank/DDBJ databases">
        <title>Genome sequencing of Aspergillus luchuensis NBRC 4314.</title>
        <authorList>
            <person name="Yamada O."/>
        </authorList>
    </citation>
    <scope>NUCLEOTIDE SEQUENCE [LARGE SCALE GENOMIC DNA]</scope>
    <source>
        <strain evidence="9">RIB 2604</strain>
    </source>
</reference>
<keyword evidence="7" id="KW-0472">Membrane</keyword>
<evidence type="ECO:0000256" key="2">
    <source>
        <dbReference type="ARBA" id="ARBA00022448"/>
    </source>
</evidence>
<gene>
    <name evidence="8" type="ORF">RIB2604_04400020</name>
</gene>
<keyword evidence="6" id="KW-1133">Transmembrane helix</keyword>
<reference evidence="8 9" key="1">
    <citation type="journal article" date="2016" name="DNA Res.">
        <title>Genome sequence of Aspergillus luchuensis NBRC 4314.</title>
        <authorList>
            <person name="Yamada O."/>
            <person name="Machida M."/>
            <person name="Hosoyama A."/>
            <person name="Goto M."/>
            <person name="Takahashi T."/>
            <person name="Futagami T."/>
            <person name="Yamagata Y."/>
            <person name="Takeuchi M."/>
            <person name="Kobayashi T."/>
            <person name="Koike H."/>
            <person name="Abe K."/>
            <person name="Asai K."/>
            <person name="Arita M."/>
            <person name="Fujita N."/>
            <person name="Fukuda K."/>
            <person name="Higa K."/>
            <person name="Horikawa H."/>
            <person name="Ishikawa T."/>
            <person name="Jinno K."/>
            <person name="Kato Y."/>
            <person name="Kirimura K."/>
            <person name="Mizutani O."/>
            <person name="Nakasone K."/>
            <person name="Sano M."/>
            <person name="Shiraishi Y."/>
            <person name="Tsukahara M."/>
            <person name="Gomi K."/>
        </authorList>
    </citation>
    <scope>NUCLEOTIDE SEQUENCE [LARGE SCALE GENOMIC DNA]</scope>
    <source>
        <strain evidence="8 9">RIB 2604</strain>
    </source>
</reference>
<comment type="subcellular location">
    <subcellularLocation>
        <location evidence="1">Cell inner membrane</location>
        <topology evidence="1">Multi-pass membrane protein</topology>
    </subcellularLocation>
</comment>
<keyword evidence="4" id="KW-0997">Cell inner membrane</keyword>
<dbReference type="Proteomes" id="UP000075230">
    <property type="component" value="Unassembled WGS sequence"/>
</dbReference>
<name>A0A146G2U0_ASPKA</name>